<reference evidence="2" key="1">
    <citation type="submission" date="2016-12" db="EMBL/GenBank/DDBJ databases">
        <authorList>
            <person name="Brunel B."/>
        </authorList>
    </citation>
    <scope>NUCLEOTIDE SEQUENCE [LARGE SCALE GENOMIC DNA]</scope>
</reference>
<accession>A0A2P9AE69</accession>
<sequence length="44" mass="4947">MSEYIGLDMPLKEAALSVRRDRKRIWRGKCPSGPSLVVSLRGCN</sequence>
<protein>
    <submittedName>
        <fullName evidence="1">Transposase</fullName>
    </submittedName>
</protein>
<proteinExistence type="predicted"/>
<organism evidence="1 2">
    <name type="scientific">Mesorhizobium delmotii</name>
    <dbReference type="NCBI Taxonomy" id="1631247"/>
    <lineage>
        <taxon>Bacteria</taxon>
        <taxon>Pseudomonadati</taxon>
        <taxon>Pseudomonadota</taxon>
        <taxon>Alphaproteobacteria</taxon>
        <taxon>Hyphomicrobiales</taxon>
        <taxon>Phyllobacteriaceae</taxon>
        <taxon>Mesorhizobium</taxon>
    </lineage>
</organism>
<gene>
    <name evidence="1" type="ORF">BQ8482_111362</name>
</gene>
<dbReference type="EMBL" id="FUIG01000013">
    <property type="protein sequence ID" value="SJM29431.1"/>
    <property type="molecule type" value="Genomic_DNA"/>
</dbReference>
<name>A0A2P9AE69_9HYPH</name>
<dbReference type="Proteomes" id="UP000245698">
    <property type="component" value="Unassembled WGS sequence"/>
</dbReference>
<evidence type="ECO:0000313" key="1">
    <source>
        <dbReference type="EMBL" id="SJM29431.1"/>
    </source>
</evidence>
<dbReference type="AlphaFoldDB" id="A0A2P9AE69"/>
<keyword evidence="2" id="KW-1185">Reference proteome</keyword>
<evidence type="ECO:0000313" key="2">
    <source>
        <dbReference type="Proteomes" id="UP000245698"/>
    </source>
</evidence>